<protein>
    <recommendedName>
        <fullName evidence="1">RsiG-like domain-containing protein</fullName>
    </recommendedName>
</protein>
<dbReference type="Proteomes" id="UP000184295">
    <property type="component" value="Unassembled WGS sequence"/>
</dbReference>
<name>A0A1M4SNX3_9ACTN</name>
<dbReference type="OrthoDB" id="5182641at2"/>
<dbReference type="RefSeq" id="WP_072788057.1">
    <property type="nucleotide sequence ID" value="NZ_FQUL01000003.1"/>
</dbReference>
<dbReference type="AlphaFoldDB" id="A0A1M4SNX3"/>
<reference evidence="3" key="1">
    <citation type="submission" date="2016-11" db="EMBL/GenBank/DDBJ databases">
        <authorList>
            <person name="Varghese N."/>
            <person name="Submissions S."/>
        </authorList>
    </citation>
    <scope>NUCLEOTIDE SEQUENCE [LARGE SCALE GENOMIC DNA]</scope>
    <source>
        <strain evidence="3">DSM 19514</strain>
    </source>
</reference>
<sequence>MERSLDEAISKVLERSYVQDVSDIDIEELRSRREYARRLESVLSYARRLLQARIDIAKNSSEGDVVTEQLSQTLARSVKGPETATRHVEVELSEELQALADQWIEAVVEPHSNLSNIELLIRLEEAEAGISSKRHQLHEVLNVLSSEVKGRYIRGEASIDTVLGEKPV</sequence>
<dbReference type="STRING" id="1121881.SAMN02745225_00312"/>
<organism evidence="2 3">
    <name type="scientific">Ferrithrix thermotolerans DSM 19514</name>
    <dbReference type="NCBI Taxonomy" id="1121881"/>
    <lineage>
        <taxon>Bacteria</taxon>
        <taxon>Bacillati</taxon>
        <taxon>Actinomycetota</taxon>
        <taxon>Acidimicrobiia</taxon>
        <taxon>Acidimicrobiales</taxon>
        <taxon>Acidimicrobiaceae</taxon>
        <taxon>Ferrithrix</taxon>
    </lineage>
</organism>
<dbReference type="EMBL" id="FQUL01000003">
    <property type="protein sequence ID" value="SHE33862.1"/>
    <property type="molecule type" value="Genomic_DNA"/>
</dbReference>
<dbReference type="Pfam" id="PF22802">
    <property type="entry name" value="RsiG"/>
    <property type="match status" value="1"/>
</dbReference>
<gene>
    <name evidence="2" type="ORF">SAMN02745225_00312</name>
</gene>
<feature type="domain" description="RsiG-like" evidence="1">
    <location>
        <begin position="17"/>
        <end position="57"/>
    </location>
</feature>
<proteinExistence type="predicted"/>
<evidence type="ECO:0000313" key="3">
    <source>
        <dbReference type="Proteomes" id="UP000184295"/>
    </source>
</evidence>
<evidence type="ECO:0000259" key="1">
    <source>
        <dbReference type="Pfam" id="PF22802"/>
    </source>
</evidence>
<accession>A0A1M4SNX3</accession>
<keyword evidence="3" id="KW-1185">Reference proteome</keyword>
<dbReference type="InterPro" id="IPR055209">
    <property type="entry name" value="RsiG-like_dom"/>
</dbReference>
<evidence type="ECO:0000313" key="2">
    <source>
        <dbReference type="EMBL" id="SHE33862.1"/>
    </source>
</evidence>